<evidence type="ECO:0000256" key="6">
    <source>
        <dbReference type="ARBA" id="ARBA00048348"/>
    </source>
</evidence>
<accession>A0A4R2R1X4</accession>
<keyword evidence="9" id="KW-1185">Reference proteome</keyword>
<dbReference type="RefSeq" id="WP_132875268.1">
    <property type="nucleotide sequence ID" value="NZ_SLXQ01000001.1"/>
</dbReference>
<organism evidence="8 9">
    <name type="scientific">Tamaricihabitans halophyticus</name>
    <dbReference type="NCBI Taxonomy" id="1262583"/>
    <lineage>
        <taxon>Bacteria</taxon>
        <taxon>Bacillati</taxon>
        <taxon>Actinomycetota</taxon>
        <taxon>Actinomycetes</taxon>
        <taxon>Pseudonocardiales</taxon>
        <taxon>Pseudonocardiaceae</taxon>
        <taxon>Tamaricihabitans</taxon>
    </lineage>
</organism>
<dbReference type="OrthoDB" id="8968066at2"/>
<dbReference type="Pfam" id="PF00484">
    <property type="entry name" value="Pro_CA"/>
    <property type="match status" value="1"/>
</dbReference>
<dbReference type="GO" id="GO:0008270">
    <property type="term" value="F:zinc ion binding"/>
    <property type="evidence" value="ECO:0007669"/>
    <property type="project" value="InterPro"/>
</dbReference>
<dbReference type="SMART" id="SM00947">
    <property type="entry name" value="Pro_CA"/>
    <property type="match status" value="1"/>
</dbReference>
<dbReference type="CDD" id="cd03379">
    <property type="entry name" value="beta_CA_cladeD"/>
    <property type="match status" value="1"/>
</dbReference>
<evidence type="ECO:0000256" key="3">
    <source>
        <dbReference type="ARBA" id="ARBA00022723"/>
    </source>
</evidence>
<gene>
    <name evidence="8" type="ORF">EV191_101648</name>
</gene>
<proteinExistence type="inferred from homology"/>
<dbReference type="EMBL" id="SLXQ01000001">
    <property type="protein sequence ID" value="TCP56702.1"/>
    <property type="molecule type" value="Genomic_DNA"/>
</dbReference>
<keyword evidence="3 7" id="KW-0479">Metal-binding</keyword>
<comment type="catalytic activity">
    <reaction evidence="6">
        <text>hydrogencarbonate + H(+) = CO2 + H2O</text>
        <dbReference type="Rhea" id="RHEA:10748"/>
        <dbReference type="ChEBI" id="CHEBI:15377"/>
        <dbReference type="ChEBI" id="CHEBI:15378"/>
        <dbReference type="ChEBI" id="CHEBI:16526"/>
        <dbReference type="ChEBI" id="CHEBI:17544"/>
        <dbReference type="EC" id="4.2.1.1"/>
    </reaction>
</comment>
<evidence type="ECO:0000313" key="8">
    <source>
        <dbReference type="EMBL" id="TCP56702.1"/>
    </source>
</evidence>
<dbReference type="Gene3D" id="3.40.1050.10">
    <property type="entry name" value="Carbonic anhydrase"/>
    <property type="match status" value="1"/>
</dbReference>
<protein>
    <recommendedName>
        <fullName evidence="2">carbonic anhydrase</fullName>
        <ecNumber evidence="2">4.2.1.1</ecNumber>
    </recommendedName>
</protein>
<comment type="caution">
    <text evidence="8">The sequence shown here is derived from an EMBL/GenBank/DDBJ whole genome shotgun (WGS) entry which is preliminary data.</text>
</comment>
<feature type="binding site" evidence="7">
    <location>
        <position position="92"/>
    </location>
    <ligand>
        <name>Zn(2+)</name>
        <dbReference type="ChEBI" id="CHEBI:29105"/>
    </ligand>
</feature>
<name>A0A4R2R1X4_9PSEU</name>
<evidence type="ECO:0000256" key="4">
    <source>
        <dbReference type="ARBA" id="ARBA00022833"/>
    </source>
</evidence>
<evidence type="ECO:0000256" key="7">
    <source>
        <dbReference type="PIRSR" id="PIRSR601765-1"/>
    </source>
</evidence>
<evidence type="ECO:0000256" key="5">
    <source>
        <dbReference type="ARBA" id="ARBA00024993"/>
    </source>
</evidence>
<evidence type="ECO:0000256" key="1">
    <source>
        <dbReference type="ARBA" id="ARBA00006217"/>
    </source>
</evidence>
<evidence type="ECO:0000256" key="2">
    <source>
        <dbReference type="ARBA" id="ARBA00012925"/>
    </source>
</evidence>
<dbReference type="GO" id="GO:0004089">
    <property type="term" value="F:carbonate dehydratase activity"/>
    <property type="evidence" value="ECO:0007669"/>
    <property type="project" value="UniProtKB-EC"/>
</dbReference>
<dbReference type="PANTHER" id="PTHR43175:SF3">
    <property type="entry name" value="CARBON DISULFIDE HYDROLASE"/>
    <property type="match status" value="1"/>
</dbReference>
<dbReference type="EC" id="4.2.1.1" evidence="2"/>
<comment type="cofactor">
    <cofactor evidence="7">
        <name>Zn(2+)</name>
        <dbReference type="ChEBI" id="CHEBI:29105"/>
    </cofactor>
    <text evidence="7">Binds 1 zinc ion per subunit.</text>
</comment>
<evidence type="ECO:0000313" key="9">
    <source>
        <dbReference type="Proteomes" id="UP000294911"/>
    </source>
</evidence>
<feature type="binding site" evidence="7">
    <location>
        <position position="89"/>
    </location>
    <ligand>
        <name>Zn(2+)</name>
        <dbReference type="ChEBI" id="CHEBI:29105"/>
    </ligand>
</feature>
<dbReference type="InterPro" id="IPR001765">
    <property type="entry name" value="Carbonic_anhydrase"/>
</dbReference>
<dbReference type="InterPro" id="IPR036874">
    <property type="entry name" value="Carbonic_anhydrase_sf"/>
</dbReference>
<comment type="function">
    <text evidence="5">Catalyzes the reversible hydration of carbon dioxide to form bicarbonate.</text>
</comment>
<dbReference type="Proteomes" id="UP000294911">
    <property type="component" value="Unassembled WGS sequence"/>
</dbReference>
<dbReference type="PANTHER" id="PTHR43175">
    <property type="entry name" value="CARBONIC ANHYDRASE"/>
    <property type="match status" value="1"/>
</dbReference>
<comment type="similarity">
    <text evidence="1">Belongs to the beta-class carbonic anhydrase family.</text>
</comment>
<keyword evidence="4 7" id="KW-0862">Zinc</keyword>
<dbReference type="SUPFAM" id="SSF53056">
    <property type="entry name" value="beta-carbonic anhydrase, cab"/>
    <property type="match status" value="1"/>
</dbReference>
<dbReference type="AlphaFoldDB" id="A0A4R2R1X4"/>
<feature type="binding site" evidence="7">
    <location>
        <position position="38"/>
    </location>
    <ligand>
        <name>Zn(2+)</name>
        <dbReference type="ChEBI" id="CHEBI:29105"/>
    </ligand>
</feature>
<feature type="binding site" evidence="7">
    <location>
        <position position="36"/>
    </location>
    <ligand>
        <name>Zn(2+)</name>
        <dbReference type="ChEBI" id="CHEBI:29105"/>
    </ligand>
</feature>
<sequence>MTAIDELLRRNAEFGEQAPGDRSSAAPSMHVAILTCMDARIRVFEVFGLAHGESHILRNAGGVVTDDAIRSLSLSQRKLGTREVLIVQHTGCGLEMVTEDGYKDELVEATGMRPPWAVEAFRDVTASVRESIERARRNPYLPHTDNVRGFVYDVFTGSLTEVTTG</sequence>
<reference evidence="8 9" key="1">
    <citation type="submission" date="2019-03" db="EMBL/GenBank/DDBJ databases">
        <title>Genomic Encyclopedia of Type Strains, Phase IV (KMG-IV): sequencing the most valuable type-strain genomes for metagenomic binning, comparative biology and taxonomic classification.</title>
        <authorList>
            <person name="Goeker M."/>
        </authorList>
    </citation>
    <scope>NUCLEOTIDE SEQUENCE [LARGE SCALE GENOMIC DNA]</scope>
    <source>
        <strain evidence="8 9">DSM 45765</strain>
    </source>
</reference>